<proteinExistence type="predicted"/>
<evidence type="ECO:0000256" key="1">
    <source>
        <dbReference type="SAM" id="Phobius"/>
    </source>
</evidence>
<keyword evidence="1" id="KW-0812">Transmembrane</keyword>
<keyword evidence="3" id="KW-1185">Reference proteome</keyword>
<dbReference type="Proteomes" id="UP000601055">
    <property type="component" value="Unassembled WGS sequence"/>
</dbReference>
<accession>A0A923DVW3</accession>
<comment type="caution">
    <text evidence="2">The sequence shown here is derived from an EMBL/GenBank/DDBJ whole genome shotgun (WGS) entry which is preliminary data.</text>
</comment>
<dbReference type="AlphaFoldDB" id="A0A923DVW3"/>
<keyword evidence="1" id="KW-1133">Transmembrane helix</keyword>
<feature type="transmembrane region" description="Helical" evidence="1">
    <location>
        <begin position="7"/>
        <end position="32"/>
    </location>
</feature>
<dbReference type="EMBL" id="WNXD01000001">
    <property type="protein sequence ID" value="MBB2144010.1"/>
    <property type="molecule type" value="Genomic_DNA"/>
</dbReference>
<reference evidence="2" key="1">
    <citation type="submission" date="2019-11" db="EMBL/GenBank/DDBJ databases">
        <title>Description of Pedobacter sp. LMG 31464T.</title>
        <authorList>
            <person name="Carlier A."/>
            <person name="Qi S."/>
            <person name="Vandamme P."/>
        </authorList>
    </citation>
    <scope>NUCLEOTIDE SEQUENCE</scope>
    <source>
        <strain evidence="2">LMG 31464</strain>
    </source>
</reference>
<evidence type="ECO:0000313" key="2">
    <source>
        <dbReference type="EMBL" id="MBB2144010.1"/>
    </source>
</evidence>
<gene>
    <name evidence="2" type="ORF">GM921_00805</name>
</gene>
<dbReference type="RefSeq" id="WP_182920712.1">
    <property type="nucleotide sequence ID" value="NZ_WNXD01000001.1"/>
</dbReference>
<sequence>MKINAGALYLSITIALIIGVICSSLIVVSFYFKLYYLQAQRQQRLEDHIYAGILISLHQPLLIDTLQYIDLYGDQTDSILIQNQQWGIFKLIKLQSHIQTDTLRKPYLLGNEPGKDQIAIYLSDEDRPLSISQEARIIGTAILPKSGIKPSYVEGKPYTGKQLVYGSIKESEKQLPSLQKKWIELLNANFQKFSYTSASSFDNNSSRSFQKETIYLSTHEPITLSNHLIGNIVITSDTTVYITSDAKLEDIQVYAREIRVAAGFTGSLQLFARDSIVVEKEATFSYPSCLGIIRDETSQSNPQPIITLGENVNFSGIIFSYETNRTPLQTLISIGKNNVIKGEVYAEGTIKFAENVNIFGKISCNKLLMQLKSTVYENFLVSAKINSMERSSYYLSSFLFTSNTNSQKVLKWLN</sequence>
<name>A0A923DVW3_9SPHI</name>
<evidence type="ECO:0000313" key="3">
    <source>
        <dbReference type="Proteomes" id="UP000601055"/>
    </source>
</evidence>
<organism evidence="2 3">
    <name type="scientific">Pedobacter planticolens</name>
    <dbReference type="NCBI Taxonomy" id="2679964"/>
    <lineage>
        <taxon>Bacteria</taxon>
        <taxon>Pseudomonadati</taxon>
        <taxon>Bacteroidota</taxon>
        <taxon>Sphingobacteriia</taxon>
        <taxon>Sphingobacteriales</taxon>
        <taxon>Sphingobacteriaceae</taxon>
        <taxon>Pedobacter</taxon>
    </lineage>
</organism>
<protein>
    <submittedName>
        <fullName evidence="2">Uncharacterized protein</fullName>
    </submittedName>
</protein>
<keyword evidence="1" id="KW-0472">Membrane</keyword>